<dbReference type="EMBL" id="JACNIG010000438">
    <property type="protein sequence ID" value="MBC8434425.1"/>
    <property type="molecule type" value="Genomic_DNA"/>
</dbReference>
<evidence type="ECO:0000259" key="2">
    <source>
        <dbReference type="Pfam" id="PF00582"/>
    </source>
</evidence>
<dbReference type="Pfam" id="PF00582">
    <property type="entry name" value="Usp"/>
    <property type="match status" value="1"/>
</dbReference>
<proteinExistence type="inferred from homology"/>
<evidence type="ECO:0000313" key="4">
    <source>
        <dbReference type="Proteomes" id="UP000605201"/>
    </source>
</evidence>
<dbReference type="InterPro" id="IPR006015">
    <property type="entry name" value="Universal_stress_UspA"/>
</dbReference>
<sequence length="164" mass="18364">MDDIKKILVALAFTPYSEGIFNYAVKIAQSFNAQLIIGSIINSRDVAAVGKIVSLGYDVNGDHYVEDIRKERQALLEQFMANSSFNRENIRTIIKVGNPAEELLKLIVKENINLVVMGTKGRTDLENVFVGSVADKLFRRSPVPVISCRDEKNAERLRKKIKPA</sequence>
<evidence type="ECO:0000313" key="3">
    <source>
        <dbReference type="EMBL" id="MBC8434425.1"/>
    </source>
</evidence>
<comment type="caution">
    <text evidence="3">The sequence shown here is derived from an EMBL/GenBank/DDBJ whole genome shotgun (WGS) entry which is preliminary data.</text>
</comment>
<comment type="similarity">
    <text evidence="1">Belongs to the universal stress protein A family.</text>
</comment>
<dbReference type="PRINTS" id="PR01438">
    <property type="entry name" value="UNVRSLSTRESS"/>
</dbReference>
<dbReference type="CDD" id="cd00293">
    <property type="entry name" value="USP-like"/>
    <property type="match status" value="1"/>
</dbReference>
<dbReference type="PANTHER" id="PTHR46268:SF6">
    <property type="entry name" value="UNIVERSAL STRESS PROTEIN UP12"/>
    <property type="match status" value="1"/>
</dbReference>
<reference evidence="3 4" key="1">
    <citation type="submission" date="2020-08" db="EMBL/GenBank/DDBJ databases">
        <title>Bridging the membrane lipid divide: bacteria of the FCB group superphylum have the potential to synthesize archaeal ether lipids.</title>
        <authorList>
            <person name="Villanueva L."/>
            <person name="Von Meijenfeldt F.A.B."/>
            <person name="Westbye A.B."/>
            <person name="Yadav S."/>
            <person name="Hopmans E.C."/>
            <person name="Dutilh B.E."/>
            <person name="Sinninghe Damste J.S."/>
        </authorList>
    </citation>
    <scope>NUCLEOTIDE SEQUENCE [LARGE SCALE GENOMIC DNA]</scope>
    <source>
        <strain evidence="3">NIOZ-UU17</strain>
    </source>
</reference>
<dbReference type="InterPro" id="IPR006016">
    <property type="entry name" value="UspA"/>
</dbReference>
<dbReference type="InterPro" id="IPR014729">
    <property type="entry name" value="Rossmann-like_a/b/a_fold"/>
</dbReference>
<name>A0A8J6P3G4_9BACT</name>
<dbReference type="Proteomes" id="UP000605201">
    <property type="component" value="Unassembled WGS sequence"/>
</dbReference>
<accession>A0A8J6P3G4</accession>
<dbReference type="SUPFAM" id="SSF52402">
    <property type="entry name" value="Adenine nucleotide alpha hydrolases-like"/>
    <property type="match status" value="1"/>
</dbReference>
<evidence type="ECO:0000256" key="1">
    <source>
        <dbReference type="ARBA" id="ARBA00008791"/>
    </source>
</evidence>
<dbReference type="PANTHER" id="PTHR46268">
    <property type="entry name" value="STRESS RESPONSE PROTEIN NHAX"/>
    <property type="match status" value="1"/>
</dbReference>
<dbReference type="AlphaFoldDB" id="A0A8J6P3G4"/>
<feature type="domain" description="UspA" evidence="2">
    <location>
        <begin position="4"/>
        <end position="146"/>
    </location>
</feature>
<protein>
    <submittedName>
        <fullName evidence="3">Universal stress protein</fullName>
    </submittedName>
</protein>
<gene>
    <name evidence="3" type="ORF">H8D96_21160</name>
</gene>
<dbReference type="Gene3D" id="3.40.50.620">
    <property type="entry name" value="HUPs"/>
    <property type="match status" value="1"/>
</dbReference>
<organism evidence="3 4">
    <name type="scientific">Candidatus Desulfatibia vada</name>
    <dbReference type="NCBI Taxonomy" id="2841696"/>
    <lineage>
        <taxon>Bacteria</taxon>
        <taxon>Pseudomonadati</taxon>
        <taxon>Thermodesulfobacteriota</taxon>
        <taxon>Desulfobacteria</taxon>
        <taxon>Desulfobacterales</taxon>
        <taxon>Desulfobacterales incertae sedis</taxon>
        <taxon>Candidatus Desulfatibia</taxon>
    </lineage>
</organism>